<dbReference type="InterPro" id="IPR036640">
    <property type="entry name" value="ABC1_TM_sf"/>
</dbReference>
<dbReference type="GO" id="GO:0015421">
    <property type="term" value="F:ABC-type oligopeptide transporter activity"/>
    <property type="evidence" value="ECO:0007669"/>
    <property type="project" value="TreeGrafter"/>
</dbReference>
<dbReference type="PROSITE" id="PS00211">
    <property type="entry name" value="ABC_TRANSPORTER_1"/>
    <property type="match status" value="1"/>
</dbReference>
<dbReference type="Gene3D" id="3.40.50.300">
    <property type="entry name" value="P-loop containing nucleotide triphosphate hydrolases"/>
    <property type="match status" value="1"/>
</dbReference>
<accession>A0AAN7WRU0</accession>
<dbReference type="Pfam" id="PF00005">
    <property type="entry name" value="ABC_tran"/>
    <property type="match status" value="1"/>
</dbReference>
<dbReference type="InterPro" id="IPR003439">
    <property type="entry name" value="ABC_transporter-like_ATP-bd"/>
</dbReference>
<keyword evidence="7 9" id="KW-1133">Transmembrane helix</keyword>
<dbReference type="EMBL" id="JAWIZZ010000059">
    <property type="protein sequence ID" value="KAK5773998.1"/>
    <property type="molecule type" value="Genomic_DNA"/>
</dbReference>
<gene>
    <name evidence="12" type="ORF">RI543_004756</name>
</gene>
<dbReference type="AlphaFoldDB" id="A0AAN7WRU0"/>
<evidence type="ECO:0000313" key="12">
    <source>
        <dbReference type="EMBL" id="KAK5773998.1"/>
    </source>
</evidence>
<keyword evidence="4 9" id="KW-0812">Transmembrane</keyword>
<evidence type="ECO:0000256" key="9">
    <source>
        <dbReference type="SAM" id="Phobius"/>
    </source>
</evidence>
<dbReference type="GO" id="GO:0016887">
    <property type="term" value="F:ATP hydrolysis activity"/>
    <property type="evidence" value="ECO:0007669"/>
    <property type="project" value="InterPro"/>
</dbReference>
<evidence type="ECO:0000256" key="2">
    <source>
        <dbReference type="ARBA" id="ARBA00005580"/>
    </source>
</evidence>
<evidence type="ECO:0000256" key="4">
    <source>
        <dbReference type="ARBA" id="ARBA00022692"/>
    </source>
</evidence>
<evidence type="ECO:0008006" key="14">
    <source>
        <dbReference type="Google" id="ProtNLM"/>
    </source>
</evidence>
<feature type="transmembrane region" description="Helical" evidence="9">
    <location>
        <begin position="197"/>
        <end position="221"/>
    </location>
</feature>
<comment type="similarity">
    <text evidence="3">Belongs to the eukaryotic ATPase epsilon family.</text>
</comment>
<evidence type="ECO:0000259" key="10">
    <source>
        <dbReference type="PROSITE" id="PS50893"/>
    </source>
</evidence>
<dbReference type="InterPro" id="IPR027417">
    <property type="entry name" value="P-loop_NTPase"/>
</dbReference>
<evidence type="ECO:0000256" key="3">
    <source>
        <dbReference type="ARBA" id="ARBA00009502"/>
    </source>
</evidence>
<dbReference type="SUPFAM" id="SSF52540">
    <property type="entry name" value="P-loop containing nucleoside triphosphate hydrolases"/>
    <property type="match status" value="1"/>
</dbReference>
<dbReference type="PROSITE" id="PS50893">
    <property type="entry name" value="ABC_TRANSPORTER_2"/>
    <property type="match status" value="1"/>
</dbReference>
<dbReference type="SMART" id="SM00382">
    <property type="entry name" value="AAA"/>
    <property type="match status" value="1"/>
</dbReference>
<dbReference type="Gene3D" id="1.10.1620.20">
    <property type="entry name" value="ATP synthase, F1 complex, epsilon subunit superfamily, mitochondrial"/>
    <property type="match status" value="1"/>
</dbReference>
<dbReference type="Proteomes" id="UP001306508">
    <property type="component" value="Unassembled WGS sequence"/>
</dbReference>
<evidence type="ECO:0000313" key="13">
    <source>
        <dbReference type="Proteomes" id="UP001306508"/>
    </source>
</evidence>
<dbReference type="GO" id="GO:0005743">
    <property type="term" value="C:mitochondrial inner membrane"/>
    <property type="evidence" value="ECO:0007669"/>
    <property type="project" value="InterPro"/>
</dbReference>
<evidence type="ECO:0000256" key="8">
    <source>
        <dbReference type="ARBA" id="ARBA00023136"/>
    </source>
</evidence>
<keyword evidence="13" id="KW-1185">Reference proteome</keyword>
<dbReference type="PANTHER" id="PTHR43394:SF2">
    <property type="entry name" value="ATP-DEPENDENT PERMEASE MDL2, MITOCHONDRIAL"/>
    <property type="match status" value="1"/>
</dbReference>
<dbReference type="Pfam" id="PF04627">
    <property type="entry name" value="ATP-synt_Eps"/>
    <property type="match status" value="1"/>
</dbReference>
<evidence type="ECO:0000256" key="1">
    <source>
        <dbReference type="ARBA" id="ARBA00004141"/>
    </source>
</evidence>
<dbReference type="InterPro" id="IPR003593">
    <property type="entry name" value="AAA+_ATPase"/>
</dbReference>
<proteinExistence type="inferred from homology"/>
<feature type="transmembrane region" description="Helical" evidence="9">
    <location>
        <begin position="330"/>
        <end position="347"/>
    </location>
</feature>
<evidence type="ECO:0000259" key="11">
    <source>
        <dbReference type="PROSITE" id="PS50929"/>
    </source>
</evidence>
<dbReference type="CDD" id="cd18573">
    <property type="entry name" value="ABC_6TM_ABCB10_like"/>
    <property type="match status" value="1"/>
</dbReference>
<dbReference type="GO" id="GO:0045259">
    <property type="term" value="C:proton-transporting ATP synthase complex"/>
    <property type="evidence" value="ECO:0007669"/>
    <property type="project" value="InterPro"/>
</dbReference>
<dbReference type="CDD" id="cd12153">
    <property type="entry name" value="F1-ATPase_epsilon"/>
    <property type="match status" value="1"/>
</dbReference>
<dbReference type="SUPFAM" id="SSF90123">
    <property type="entry name" value="ABC transporter transmembrane region"/>
    <property type="match status" value="1"/>
</dbReference>
<feature type="domain" description="ABC transmembrane type-1" evidence="11">
    <location>
        <begin position="202"/>
        <end position="495"/>
    </location>
</feature>
<dbReference type="GO" id="GO:0046933">
    <property type="term" value="F:proton-transporting ATP synthase activity, rotational mechanism"/>
    <property type="evidence" value="ECO:0007669"/>
    <property type="project" value="InterPro"/>
</dbReference>
<reference evidence="13" key="1">
    <citation type="submission" date="2023-07" db="EMBL/GenBank/DDBJ databases">
        <title>A draft genome of Kazachstania heterogenica Y-27499.</title>
        <authorList>
            <person name="Donic C."/>
            <person name="Kralova J.S."/>
            <person name="Fidel L."/>
            <person name="Ben-Dor S."/>
            <person name="Jung S."/>
        </authorList>
    </citation>
    <scope>NUCLEOTIDE SEQUENCE [LARGE SCALE GENOMIC DNA]</scope>
    <source>
        <strain evidence="13">Y27499</strain>
    </source>
</reference>
<feature type="domain" description="ABC transporter" evidence="10">
    <location>
        <begin position="570"/>
        <end position="810"/>
    </location>
</feature>
<dbReference type="InterPro" id="IPR011527">
    <property type="entry name" value="ABC1_TM_dom"/>
</dbReference>
<dbReference type="SUPFAM" id="SSF48690">
    <property type="entry name" value="Epsilon subunit of mitochondrial F1F0-ATP synthase"/>
    <property type="match status" value="1"/>
</dbReference>
<dbReference type="InterPro" id="IPR039421">
    <property type="entry name" value="Type_1_exporter"/>
</dbReference>
<dbReference type="Pfam" id="PF00664">
    <property type="entry name" value="ABC_membrane"/>
    <property type="match status" value="1"/>
</dbReference>
<dbReference type="InterPro" id="IPR036742">
    <property type="entry name" value="ATP_synth_F1_esu_sf_mt"/>
</dbReference>
<comment type="similarity">
    <text evidence="2">Belongs to the ABC transporter superfamily. ABCB family. Mitochondrial peptide exporter (TC 3.A.1.212) subfamily.</text>
</comment>
<keyword evidence="8 9" id="KW-0472">Membrane</keyword>
<dbReference type="FunFam" id="3.40.50.300:FF:000218">
    <property type="entry name" value="Multidrug ABC transporter ATP-binding protein"/>
    <property type="match status" value="1"/>
</dbReference>
<sequence length="931" mass="103847">MTAAWKSAGLTYSTYLALTSRLLRKALKPELQTAAVKARSNTEAMFTEYSEKVKFKLKLDSFWIPSHNFSILNNKSLKLNVPDNNSVLKQNILTSINKNNHNRNYFSYYVNNNSNNNNDNNNNTVQLKKYSKSQFSHSLQPINNSRDNSTITKNTSIQNNNNNTTATTTSRNKKLRATLDNESKDLWRLLKLIKNDWRMLTVALSLLTFSCAIGMAIPKIIGVVLDSLRSSDTIESLQDLVIWNGIHAPMFFGLTLAALCIGCIANYARVILLRLLSERLVVRLRAKLMKRILHMDATFFDKFKVGDLMSRVNNDAFLVSRSITQRVSDGVKALVMGTAGIGMMFSLSWQLSSVLLIMMGPPLLISSKIMGRHIRLNSKKLQESTANLTKLTEEQFNGIKTIQSFVAENSELHKFNHSIRDIFQIGKKFAFINAKFFTTASLISDCSFLIVLTYGSYLVLNGLLTVGDLTAFMLYTEYTGNAIFNMSNFYSELMQGAGAATRLFELTDSVPQVHSTRGAKLLPLKASSSIFPSSSSSSSSAAFTSTTELSLPLSSTKNPKSNTPMTAGSVEFQNVTFAYPTRPTVPIFKNLSFKIEAGSNYCIVGPSGKGKSTIAWLLIRCYDVQAGRILINEQNITSINAKSLRRKVAIVQQEPILMSGTIRENITYGLDYTPTKEEIRSVAKQCFCHGFIRKLPNTYDTMIGPQGTLLSGGQKQRIAIARALIKKPSILILDEATSALDVESEGAINYTFGQLMKSKSITIISIAHRLSTIRRSENIIVLGNDGNVVEIGKFKDLYEDPNSELSKLLNEKSLPTGTKSNNHSYDNLNYDIDNNDPLAGNDNIIQTNDATVVKQHQKKYQKTLNGEDRQQQSDHKLNKNLRTTTLQESNMTENADVDSELARLEELEQETIKDLLKDVSNETPIKLTTNE</sequence>
<dbReference type="PANTHER" id="PTHR43394">
    <property type="entry name" value="ATP-DEPENDENT PERMEASE MDL1, MITOCHONDRIAL"/>
    <property type="match status" value="1"/>
</dbReference>
<dbReference type="GO" id="GO:0090374">
    <property type="term" value="P:oligopeptide export from mitochondrion"/>
    <property type="evidence" value="ECO:0007669"/>
    <property type="project" value="TreeGrafter"/>
</dbReference>
<evidence type="ECO:0000256" key="6">
    <source>
        <dbReference type="ARBA" id="ARBA00022840"/>
    </source>
</evidence>
<dbReference type="InterPro" id="IPR017871">
    <property type="entry name" value="ABC_transporter-like_CS"/>
</dbReference>
<keyword evidence="5" id="KW-0547">Nucleotide-binding</keyword>
<dbReference type="PROSITE" id="PS50929">
    <property type="entry name" value="ABC_TM1F"/>
    <property type="match status" value="1"/>
</dbReference>
<evidence type="ECO:0000256" key="5">
    <source>
        <dbReference type="ARBA" id="ARBA00022741"/>
    </source>
</evidence>
<dbReference type="InterPro" id="IPR006721">
    <property type="entry name" value="ATP_synth_F1_esu_mt"/>
</dbReference>
<dbReference type="Gene3D" id="1.20.1560.10">
    <property type="entry name" value="ABC transporter type 1, transmembrane domain"/>
    <property type="match status" value="2"/>
</dbReference>
<comment type="subcellular location">
    <subcellularLocation>
        <location evidence="1">Membrane</location>
        <topology evidence="1">Multi-pass membrane protein</topology>
    </subcellularLocation>
</comment>
<feature type="transmembrane region" description="Helical" evidence="9">
    <location>
        <begin position="241"/>
        <end position="268"/>
    </location>
</feature>
<name>A0AAN7WRU0_9SACH</name>
<protein>
    <recommendedName>
        <fullName evidence="14">ABC transporter</fullName>
    </recommendedName>
</protein>
<organism evidence="12 13">
    <name type="scientific">Arxiozyma heterogenica</name>
    <dbReference type="NCBI Taxonomy" id="278026"/>
    <lineage>
        <taxon>Eukaryota</taxon>
        <taxon>Fungi</taxon>
        <taxon>Dikarya</taxon>
        <taxon>Ascomycota</taxon>
        <taxon>Saccharomycotina</taxon>
        <taxon>Saccharomycetes</taxon>
        <taxon>Saccharomycetales</taxon>
        <taxon>Saccharomycetaceae</taxon>
        <taxon>Arxiozyma</taxon>
    </lineage>
</organism>
<dbReference type="GO" id="GO:0005524">
    <property type="term" value="F:ATP binding"/>
    <property type="evidence" value="ECO:0007669"/>
    <property type="project" value="UniProtKB-KW"/>
</dbReference>
<evidence type="ECO:0000256" key="7">
    <source>
        <dbReference type="ARBA" id="ARBA00022989"/>
    </source>
</evidence>
<comment type="caution">
    <text evidence="12">The sequence shown here is derived from an EMBL/GenBank/DDBJ whole genome shotgun (WGS) entry which is preliminary data.</text>
</comment>
<keyword evidence="6" id="KW-0067">ATP-binding</keyword>